<reference evidence="1" key="4">
    <citation type="submission" date="2019-03" db="UniProtKB">
        <authorList>
            <consortium name="EnsemblPlants"/>
        </authorList>
    </citation>
    <scope>IDENTIFICATION</scope>
</reference>
<dbReference type="Proteomes" id="UP000015105">
    <property type="component" value="Chromosome 5D"/>
</dbReference>
<proteinExistence type="predicted"/>
<organism evidence="1 2">
    <name type="scientific">Aegilops tauschii subsp. strangulata</name>
    <name type="common">Goatgrass</name>
    <dbReference type="NCBI Taxonomy" id="200361"/>
    <lineage>
        <taxon>Eukaryota</taxon>
        <taxon>Viridiplantae</taxon>
        <taxon>Streptophyta</taxon>
        <taxon>Embryophyta</taxon>
        <taxon>Tracheophyta</taxon>
        <taxon>Spermatophyta</taxon>
        <taxon>Magnoliopsida</taxon>
        <taxon>Liliopsida</taxon>
        <taxon>Poales</taxon>
        <taxon>Poaceae</taxon>
        <taxon>BOP clade</taxon>
        <taxon>Pooideae</taxon>
        <taxon>Triticodae</taxon>
        <taxon>Triticeae</taxon>
        <taxon>Triticinae</taxon>
        <taxon>Aegilops</taxon>
    </lineage>
</organism>
<accession>A0A453L6E5</accession>
<evidence type="ECO:0000313" key="1">
    <source>
        <dbReference type="EnsemblPlants" id="AET5Gv20643100.5"/>
    </source>
</evidence>
<protein>
    <submittedName>
        <fullName evidence="1">Uncharacterized protein</fullName>
    </submittedName>
</protein>
<reference evidence="2" key="1">
    <citation type="journal article" date="2014" name="Science">
        <title>Ancient hybridizations among the ancestral genomes of bread wheat.</title>
        <authorList>
            <consortium name="International Wheat Genome Sequencing Consortium,"/>
            <person name="Marcussen T."/>
            <person name="Sandve S.R."/>
            <person name="Heier L."/>
            <person name="Spannagl M."/>
            <person name="Pfeifer M."/>
            <person name="Jakobsen K.S."/>
            <person name="Wulff B.B."/>
            <person name="Steuernagel B."/>
            <person name="Mayer K.F."/>
            <person name="Olsen O.A."/>
        </authorList>
    </citation>
    <scope>NUCLEOTIDE SEQUENCE [LARGE SCALE GENOMIC DNA]</scope>
    <source>
        <strain evidence="2">cv. AL8/78</strain>
    </source>
</reference>
<reference evidence="1" key="3">
    <citation type="journal article" date="2017" name="Nature">
        <title>Genome sequence of the progenitor of the wheat D genome Aegilops tauschii.</title>
        <authorList>
            <person name="Luo M.C."/>
            <person name="Gu Y.Q."/>
            <person name="Puiu D."/>
            <person name="Wang H."/>
            <person name="Twardziok S.O."/>
            <person name="Deal K.R."/>
            <person name="Huo N."/>
            <person name="Zhu T."/>
            <person name="Wang L."/>
            <person name="Wang Y."/>
            <person name="McGuire P.E."/>
            <person name="Liu S."/>
            <person name="Long H."/>
            <person name="Ramasamy R.K."/>
            <person name="Rodriguez J.C."/>
            <person name="Van S.L."/>
            <person name="Yuan L."/>
            <person name="Wang Z."/>
            <person name="Xia Z."/>
            <person name="Xiao L."/>
            <person name="Anderson O.D."/>
            <person name="Ouyang S."/>
            <person name="Liang Y."/>
            <person name="Zimin A.V."/>
            <person name="Pertea G."/>
            <person name="Qi P."/>
            <person name="Bennetzen J.L."/>
            <person name="Dai X."/>
            <person name="Dawson M.W."/>
            <person name="Muller H.G."/>
            <person name="Kugler K."/>
            <person name="Rivarola-Duarte L."/>
            <person name="Spannagl M."/>
            <person name="Mayer K.F.X."/>
            <person name="Lu F.H."/>
            <person name="Bevan M.W."/>
            <person name="Leroy P."/>
            <person name="Li P."/>
            <person name="You F.M."/>
            <person name="Sun Q."/>
            <person name="Liu Z."/>
            <person name="Lyons E."/>
            <person name="Wicker T."/>
            <person name="Salzberg S.L."/>
            <person name="Devos K.M."/>
            <person name="Dvorak J."/>
        </authorList>
    </citation>
    <scope>NUCLEOTIDE SEQUENCE [LARGE SCALE GENOMIC DNA]</scope>
    <source>
        <strain evidence="1">cv. AL8/78</strain>
    </source>
</reference>
<reference evidence="2" key="2">
    <citation type="journal article" date="2017" name="Nat. Plants">
        <title>The Aegilops tauschii genome reveals multiple impacts of transposons.</title>
        <authorList>
            <person name="Zhao G."/>
            <person name="Zou C."/>
            <person name="Li K."/>
            <person name="Wang K."/>
            <person name="Li T."/>
            <person name="Gao L."/>
            <person name="Zhang X."/>
            <person name="Wang H."/>
            <person name="Yang Z."/>
            <person name="Liu X."/>
            <person name="Jiang W."/>
            <person name="Mao L."/>
            <person name="Kong X."/>
            <person name="Jiao Y."/>
            <person name="Jia J."/>
        </authorList>
    </citation>
    <scope>NUCLEOTIDE SEQUENCE [LARGE SCALE GENOMIC DNA]</scope>
    <source>
        <strain evidence="2">cv. AL8/78</strain>
    </source>
</reference>
<dbReference type="EnsemblPlants" id="AET5Gv20643100.5">
    <property type="protein sequence ID" value="AET5Gv20643100.5"/>
    <property type="gene ID" value="AET5Gv20643100"/>
</dbReference>
<sequence>RYKRRPETLVLLLGWFYKKPCGIIRTAQMVM</sequence>
<evidence type="ECO:0000313" key="2">
    <source>
        <dbReference type="Proteomes" id="UP000015105"/>
    </source>
</evidence>
<reference evidence="1" key="5">
    <citation type="journal article" date="2021" name="G3 (Bethesda)">
        <title>Aegilops tauschii genome assembly Aet v5.0 features greater sequence contiguity and improved annotation.</title>
        <authorList>
            <person name="Wang L."/>
            <person name="Zhu T."/>
            <person name="Rodriguez J.C."/>
            <person name="Deal K.R."/>
            <person name="Dubcovsky J."/>
            <person name="McGuire P.E."/>
            <person name="Lux T."/>
            <person name="Spannagl M."/>
            <person name="Mayer K.F.X."/>
            <person name="Baldrich P."/>
            <person name="Meyers B.C."/>
            <person name="Huo N."/>
            <person name="Gu Y.Q."/>
            <person name="Zhou H."/>
            <person name="Devos K.M."/>
            <person name="Bennetzen J.L."/>
            <person name="Unver T."/>
            <person name="Budak H."/>
            <person name="Gulick P.J."/>
            <person name="Galiba G."/>
            <person name="Kalapos B."/>
            <person name="Nelson D.R."/>
            <person name="Li P."/>
            <person name="You F.M."/>
            <person name="Luo M.C."/>
            <person name="Dvorak J."/>
        </authorList>
    </citation>
    <scope>NUCLEOTIDE SEQUENCE [LARGE SCALE GENOMIC DNA]</scope>
    <source>
        <strain evidence="1">cv. AL8/78</strain>
    </source>
</reference>
<name>A0A453L6E5_AEGTS</name>
<dbReference type="Gramene" id="AET5Gv20643100.5">
    <property type="protein sequence ID" value="AET5Gv20643100.5"/>
    <property type="gene ID" value="AET5Gv20643100"/>
</dbReference>
<keyword evidence="2" id="KW-1185">Reference proteome</keyword>
<dbReference type="AlphaFoldDB" id="A0A453L6E5"/>